<dbReference type="Gene3D" id="2.60.110.10">
    <property type="entry name" value="Thaumatin"/>
    <property type="match status" value="1"/>
</dbReference>
<dbReference type="InterPro" id="IPR037176">
    <property type="entry name" value="Osmotin/thaumatin-like_sf"/>
</dbReference>
<keyword evidence="1" id="KW-1015">Disulfide bond</keyword>
<dbReference type="Pfam" id="PF00314">
    <property type="entry name" value="Thaumatin"/>
    <property type="match status" value="1"/>
</dbReference>
<evidence type="ECO:0000256" key="1">
    <source>
        <dbReference type="PIRSR" id="PIRSR002703-1"/>
    </source>
</evidence>
<dbReference type="PIRSF" id="PIRSF002703">
    <property type="entry name" value="Thaumatin"/>
    <property type="match status" value="1"/>
</dbReference>
<protein>
    <submittedName>
        <fullName evidence="3">Osmotin thaumatin-like protein</fullName>
    </submittedName>
</protein>
<dbReference type="AlphaFoldDB" id="A0A5C3MXR2"/>
<evidence type="ECO:0000313" key="4">
    <source>
        <dbReference type="Proteomes" id="UP000305948"/>
    </source>
</evidence>
<organism evidence="3 4">
    <name type="scientific">Heliocybe sulcata</name>
    <dbReference type="NCBI Taxonomy" id="5364"/>
    <lineage>
        <taxon>Eukaryota</taxon>
        <taxon>Fungi</taxon>
        <taxon>Dikarya</taxon>
        <taxon>Basidiomycota</taxon>
        <taxon>Agaricomycotina</taxon>
        <taxon>Agaricomycetes</taxon>
        <taxon>Gloeophyllales</taxon>
        <taxon>Gloeophyllaceae</taxon>
        <taxon>Heliocybe</taxon>
    </lineage>
</organism>
<dbReference type="PROSITE" id="PS51367">
    <property type="entry name" value="THAUMATIN_2"/>
    <property type="match status" value="1"/>
</dbReference>
<sequence>MKFSAAALAVLVSAASTASAFTIHFQNNCGFAVWPAVGKAPYGSPDTSVAFGTMLGAGASVSYGVGDSELGIRAWGRTGCANDGTNCATGGCVGGMVCTDAGLNSGVIVSEYGYANFGAQYGGERTSWDLSHVGLSINLNTRLASSDGQSVLCTTGSCADNQAYSYTDDYAADRNSPLGQTYTHTFCA</sequence>
<dbReference type="OrthoDB" id="430315at2759"/>
<keyword evidence="4" id="KW-1185">Reference proteome</keyword>
<keyword evidence="2" id="KW-0732">Signal</keyword>
<feature type="chain" id="PRO_5023062357" evidence="2">
    <location>
        <begin position="21"/>
        <end position="188"/>
    </location>
</feature>
<dbReference type="InterPro" id="IPR001938">
    <property type="entry name" value="Thaumatin"/>
</dbReference>
<feature type="disulfide bond" evidence="1">
    <location>
        <begin position="92"/>
        <end position="98"/>
    </location>
</feature>
<dbReference type="STRING" id="5364.A0A5C3MXR2"/>
<evidence type="ECO:0000256" key="2">
    <source>
        <dbReference type="SAM" id="SignalP"/>
    </source>
</evidence>
<evidence type="ECO:0000313" key="3">
    <source>
        <dbReference type="EMBL" id="TFK48538.1"/>
    </source>
</evidence>
<dbReference type="SUPFAM" id="SSF49870">
    <property type="entry name" value="Osmotin, thaumatin-like protein"/>
    <property type="match status" value="1"/>
</dbReference>
<dbReference type="SMART" id="SM00205">
    <property type="entry name" value="THN"/>
    <property type="match status" value="1"/>
</dbReference>
<gene>
    <name evidence="3" type="ORF">OE88DRAFT_1634505</name>
</gene>
<dbReference type="PANTHER" id="PTHR31013:SF2">
    <property type="entry name" value="THAUMATIN-LIKE PROTEIN"/>
    <property type="match status" value="1"/>
</dbReference>
<name>A0A5C3MXR2_9AGAM</name>
<proteinExistence type="predicted"/>
<accession>A0A5C3MXR2</accession>
<dbReference type="Proteomes" id="UP000305948">
    <property type="component" value="Unassembled WGS sequence"/>
</dbReference>
<dbReference type="EMBL" id="ML213519">
    <property type="protein sequence ID" value="TFK48538.1"/>
    <property type="molecule type" value="Genomic_DNA"/>
</dbReference>
<dbReference type="PANTHER" id="PTHR31013">
    <property type="entry name" value="THAUMATIN FAMILY PROTEIN-RELATED"/>
    <property type="match status" value="1"/>
</dbReference>
<feature type="signal peptide" evidence="2">
    <location>
        <begin position="1"/>
        <end position="20"/>
    </location>
</feature>
<feature type="disulfide bond" evidence="1">
    <location>
        <begin position="80"/>
        <end position="87"/>
    </location>
</feature>
<reference evidence="3 4" key="1">
    <citation type="journal article" date="2019" name="Nat. Ecol. Evol.">
        <title>Megaphylogeny resolves global patterns of mushroom evolution.</title>
        <authorList>
            <person name="Varga T."/>
            <person name="Krizsan K."/>
            <person name="Foldi C."/>
            <person name="Dima B."/>
            <person name="Sanchez-Garcia M."/>
            <person name="Sanchez-Ramirez S."/>
            <person name="Szollosi G.J."/>
            <person name="Szarkandi J.G."/>
            <person name="Papp V."/>
            <person name="Albert L."/>
            <person name="Andreopoulos W."/>
            <person name="Angelini C."/>
            <person name="Antonin V."/>
            <person name="Barry K.W."/>
            <person name="Bougher N.L."/>
            <person name="Buchanan P."/>
            <person name="Buyck B."/>
            <person name="Bense V."/>
            <person name="Catcheside P."/>
            <person name="Chovatia M."/>
            <person name="Cooper J."/>
            <person name="Damon W."/>
            <person name="Desjardin D."/>
            <person name="Finy P."/>
            <person name="Geml J."/>
            <person name="Haridas S."/>
            <person name="Hughes K."/>
            <person name="Justo A."/>
            <person name="Karasinski D."/>
            <person name="Kautmanova I."/>
            <person name="Kiss B."/>
            <person name="Kocsube S."/>
            <person name="Kotiranta H."/>
            <person name="LaButti K.M."/>
            <person name="Lechner B.E."/>
            <person name="Liimatainen K."/>
            <person name="Lipzen A."/>
            <person name="Lukacs Z."/>
            <person name="Mihaltcheva S."/>
            <person name="Morgado L.N."/>
            <person name="Niskanen T."/>
            <person name="Noordeloos M.E."/>
            <person name="Ohm R.A."/>
            <person name="Ortiz-Santana B."/>
            <person name="Ovrebo C."/>
            <person name="Racz N."/>
            <person name="Riley R."/>
            <person name="Savchenko A."/>
            <person name="Shiryaev A."/>
            <person name="Soop K."/>
            <person name="Spirin V."/>
            <person name="Szebenyi C."/>
            <person name="Tomsovsky M."/>
            <person name="Tulloss R.E."/>
            <person name="Uehling J."/>
            <person name="Grigoriev I.V."/>
            <person name="Vagvolgyi C."/>
            <person name="Papp T."/>
            <person name="Martin F.M."/>
            <person name="Miettinen O."/>
            <person name="Hibbett D.S."/>
            <person name="Nagy L.G."/>
        </authorList>
    </citation>
    <scope>NUCLEOTIDE SEQUENCE [LARGE SCALE GENOMIC DNA]</scope>
    <source>
        <strain evidence="3 4">OMC1185</strain>
    </source>
</reference>